<dbReference type="RefSeq" id="WP_160364537.1">
    <property type="nucleotide sequence ID" value="NZ_JACEIB010000027.1"/>
</dbReference>
<proteinExistence type="predicted"/>
<organism evidence="2 3">
    <name type="scientific">Sphingomonas chungangi</name>
    <dbReference type="NCBI Taxonomy" id="2683589"/>
    <lineage>
        <taxon>Bacteria</taxon>
        <taxon>Pseudomonadati</taxon>
        <taxon>Pseudomonadota</taxon>
        <taxon>Alphaproteobacteria</taxon>
        <taxon>Sphingomonadales</taxon>
        <taxon>Sphingomonadaceae</taxon>
        <taxon>Sphingomonas</taxon>
    </lineage>
</organism>
<reference evidence="2 3" key="1">
    <citation type="submission" date="2020-07" db="EMBL/GenBank/DDBJ databases">
        <authorList>
            <person name="Sun Q."/>
        </authorList>
    </citation>
    <scope>NUCLEOTIDE SEQUENCE [LARGE SCALE GENOMIC DNA]</scope>
    <source>
        <strain evidence="2 3">CGMCC 1.13654</strain>
    </source>
</reference>
<keyword evidence="1" id="KW-0812">Transmembrane</keyword>
<accession>A0A838LAS9</accession>
<gene>
    <name evidence="2" type="ORF">HZF05_19705</name>
</gene>
<keyword evidence="1" id="KW-0472">Membrane</keyword>
<keyword evidence="1" id="KW-1133">Transmembrane helix</keyword>
<name>A0A838LAS9_9SPHN</name>
<keyword evidence="3" id="KW-1185">Reference proteome</keyword>
<dbReference type="EMBL" id="JACEIB010000027">
    <property type="protein sequence ID" value="MBA2936314.1"/>
    <property type="molecule type" value="Genomic_DNA"/>
</dbReference>
<comment type="caution">
    <text evidence="2">The sequence shown here is derived from an EMBL/GenBank/DDBJ whole genome shotgun (WGS) entry which is preliminary data.</text>
</comment>
<feature type="transmembrane region" description="Helical" evidence="1">
    <location>
        <begin position="6"/>
        <end position="24"/>
    </location>
</feature>
<evidence type="ECO:0000313" key="2">
    <source>
        <dbReference type="EMBL" id="MBA2936314.1"/>
    </source>
</evidence>
<dbReference type="AlphaFoldDB" id="A0A838LAS9"/>
<protein>
    <submittedName>
        <fullName evidence="2">Uncharacterized protein</fullName>
    </submittedName>
</protein>
<evidence type="ECO:0000256" key="1">
    <source>
        <dbReference type="SAM" id="Phobius"/>
    </source>
</evidence>
<sequence>MEIVRIGAAITLAAIVLGIGGWVLTTWMRMRHGYPLGDANDAVYPLNSGETIERVRLLTQDNAQLRAEIGSVKDRLATIERIVTDGAYRLDREIDGLRGPAN</sequence>
<dbReference type="Proteomes" id="UP000570166">
    <property type="component" value="Unassembled WGS sequence"/>
</dbReference>
<evidence type="ECO:0000313" key="3">
    <source>
        <dbReference type="Proteomes" id="UP000570166"/>
    </source>
</evidence>